<feature type="compositionally biased region" description="Basic and acidic residues" evidence="1">
    <location>
        <begin position="1"/>
        <end position="15"/>
    </location>
</feature>
<gene>
    <name evidence="3" type="ORF">H9659_01380</name>
</gene>
<sequence>MDQKRKDDDDLEKLLHSMPKRRDTRSKEEVLKRLENDERLSPTPVTSLRKKKRIVPLIVAAAVLLVAMLIPSFMNSLDLGEQIADEASMQEKSKGMPEAASEEAEMEGLSKDASTEFAAEKRGVVRDAIYPADLDGGRILHLGLQDVQSVSIPVSVLLTKEQIEAEGLTDSSTDLELYEAFAGLLDAQALGFKPMQPIDADFTEEGDRLNVLLNDAHEYALSTSEQEVFLHSLMQTFPSYLEIHILDSTGNPAEFDQVGQLEPIRRQGAQSHTPYYVYRQENGQELLSPNFMQQADSFEEALRLMQIAPNDLFDPVIPKELEFTVVVKDGIADVEFNDTVQLDSMEMNEASRLIDALTLTAASFDVQLKLSNVEPLDWNGMNFREALPNVLGPNPVSFIQK</sequence>
<comment type="caution">
    <text evidence="3">The sequence shown here is derived from an EMBL/GenBank/DDBJ whole genome shotgun (WGS) entry which is preliminary data.</text>
</comment>
<organism evidence="3 4">
    <name type="scientific">Sporosarcina gallistercoris</name>
    <dbReference type="NCBI Taxonomy" id="2762245"/>
    <lineage>
        <taxon>Bacteria</taxon>
        <taxon>Bacillati</taxon>
        <taxon>Bacillota</taxon>
        <taxon>Bacilli</taxon>
        <taxon>Bacillales</taxon>
        <taxon>Caryophanaceae</taxon>
        <taxon>Sporosarcina</taxon>
    </lineage>
</organism>
<protein>
    <recommendedName>
        <fullName evidence="5">GerMN domain-containing protein</fullName>
    </recommendedName>
</protein>
<dbReference type="Proteomes" id="UP000659496">
    <property type="component" value="Unassembled WGS sequence"/>
</dbReference>
<keyword evidence="4" id="KW-1185">Reference proteome</keyword>
<feature type="transmembrane region" description="Helical" evidence="2">
    <location>
        <begin position="54"/>
        <end position="74"/>
    </location>
</feature>
<proteinExistence type="predicted"/>
<keyword evidence="2" id="KW-0812">Transmembrane</keyword>
<accession>A0ABR8PFP9</accession>
<evidence type="ECO:0000256" key="2">
    <source>
        <dbReference type="SAM" id="Phobius"/>
    </source>
</evidence>
<dbReference type="RefSeq" id="WP_191688122.1">
    <property type="nucleotide sequence ID" value="NZ_JACSQY010000001.1"/>
</dbReference>
<dbReference type="EMBL" id="JACSQY010000001">
    <property type="protein sequence ID" value="MBD7906982.1"/>
    <property type="molecule type" value="Genomic_DNA"/>
</dbReference>
<evidence type="ECO:0000256" key="1">
    <source>
        <dbReference type="SAM" id="MobiDB-lite"/>
    </source>
</evidence>
<keyword evidence="2" id="KW-1133">Transmembrane helix</keyword>
<evidence type="ECO:0000313" key="4">
    <source>
        <dbReference type="Proteomes" id="UP000659496"/>
    </source>
</evidence>
<feature type="region of interest" description="Disordered" evidence="1">
    <location>
        <begin position="88"/>
        <end position="113"/>
    </location>
</feature>
<keyword evidence="2" id="KW-0472">Membrane</keyword>
<feature type="region of interest" description="Disordered" evidence="1">
    <location>
        <begin position="1"/>
        <end position="30"/>
    </location>
</feature>
<reference evidence="3 4" key="1">
    <citation type="submission" date="2020-08" db="EMBL/GenBank/DDBJ databases">
        <title>A Genomic Blueprint of the Chicken Gut Microbiome.</title>
        <authorList>
            <person name="Gilroy R."/>
            <person name="Ravi A."/>
            <person name="Getino M."/>
            <person name="Pursley I."/>
            <person name="Horton D.L."/>
            <person name="Alikhan N.-F."/>
            <person name="Baker D."/>
            <person name="Gharbi K."/>
            <person name="Hall N."/>
            <person name="Watson M."/>
            <person name="Adriaenssens E.M."/>
            <person name="Foster-Nyarko E."/>
            <person name="Jarju S."/>
            <person name="Secka A."/>
            <person name="Antonio M."/>
            <person name="Oren A."/>
            <person name="Chaudhuri R."/>
            <person name="La Ragione R.M."/>
            <person name="Hildebrand F."/>
            <person name="Pallen M.J."/>
        </authorList>
    </citation>
    <scope>NUCLEOTIDE SEQUENCE [LARGE SCALE GENOMIC DNA]</scope>
    <source>
        <strain evidence="3 4">Sa3CUA8</strain>
    </source>
</reference>
<name>A0ABR8PFP9_9BACL</name>
<evidence type="ECO:0008006" key="5">
    <source>
        <dbReference type="Google" id="ProtNLM"/>
    </source>
</evidence>
<evidence type="ECO:0000313" key="3">
    <source>
        <dbReference type="EMBL" id="MBD7906982.1"/>
    </source>
</evidence>